<feature type="transmembrane region" description="Helical" evidence="2">
    <location>
        <begin position="489"/>
        <end position="512"/>
    </location>
</feature>
<dbReference type="EMBL" id="CP048649">
    <property type="protein sequence ID" value="QIB67855.1"/>
    <property type="molecule type" value="Genomic_DNA"/>
</dbReference>
<dbReference type="Proteomes" id="UP000466848">
    <property type="component" value="Chromosome"/>
</dbReference>
<evidence type="ECO:0000259" key="3">
    <source>
        <dbReference type="Pfam" id="PF13240"/>
    </source>
</evidence>
<feature type="compositionally biased region" description="Basic and acidic residues" evidence="1">
    <location>
        <begin position="390"/>
        <end position="413"/>
    </location>
</feature>
<keyword evidence="2" id="KW-0812">Transmembrane</keyword>
<keyword evidence="2" id="KW-0472">Membrane</keyword>
<keyword evidence="5" id="KW-1185">Reference proteome</keyword>
<feature type="compositionally biased region" description="Basic and acidic residues" evidence="1">
    <location>
        <begin position="538"/>
        <end position="557"/>
    </location>
</feature>
<accession>A0A858BRW1</accession>
<keyword evidence="2" id="KW-1133">Transmembrane helix</keyword>
<dbReference type="KEGG" id="abut:Ami103574_00365"/>
<protein>
    <submittedName>
        <fullName evidence="4">Zinc ribbon domain-containing protein</fullName>
    </submittedName>
</protein>
<evidence type="ECO:0000256" key="1">
    <source>
        <dbReference type="SAM" id="MobiDB-lite"/>
    </source>
</evidence>
<name>A0A858BRW1_9FIRM</name>
<dbReference type="RefSeq" id="WP_163064775.1">
    <property type="nucleotide sequence ID" value="NZ_CP048649.1"/>
</dbReference>
<dbReference type="AlphaFoldDB" id="A0A858BRW1"/>
<sequence length="745" mass="84031">MFCRKCGKTLLDGDRFCSYCGAQVIERQESVGPQVDETLHKETTAAERRTSRSSITDGIEEVVYNHHPEAEEAEQLERNTVELSRKTIAQSWQDISQHSGERPNSVHWNLEGFPLQSDGARKTEDIQVDWSKRQLLKFEPKQEDDVPMESETAVPPKSNLLMAEPPLVCKTDSLQAPMPEEPAQTEDKSHKPDIFDLFEQQRQEEAPKEKDPQDTLIFHRKGTSIKSQPPKQEESPREDCDNINLEKQLFPPKGELDHTPEEEQINKFYTFSQKNEEFQKLLDKEYERLKRIPEPAYRDVAQMAFNLEKLEQDWAAEPPIGLIRDTLGAMPALGGAAGLVGGLVDLTLPEGPEDTESPSQTITVVEPEASEKVSSVSTLEHQELPLAPAEKQDKSESQTDRDSPVQPVPKEEETTLSSEGVWPQQEGESAVETSPQLDELDLFSQEERTGSTEASAPSEDFQPLPWDSIESPLQEFIDEDKGKKLSPALILLAIIIALLAFEITVLGIKYFAPETKAATFINDRLGLAVNWVDKLGDDQKQGEKKKTDQQETADKEVAAQTAKPSPVDTTPNQDKNALVEEALNDSGNINIQYVMADATLAYDKNRDYGNENINNSQPIENNIWYEKEDGSPVYYDKEIVKTLIQFDSAWINYVNQKDEAVFDFLKEGSSAYKDAKNSSLVGKVTETFDTLRIGEIRQGASGFYLWAYEEITITKAGKPKTRKYNYIYYLEPIEKQMKVVRSTSL</sequence>
<dbReference type="Pfam" id="PF13240">
    <property type="entry name" value="Zn_Ribbon_1"/>
    <property type="match status" value="1"/>
</dbReference>
<feature type="compositionally biased region" description="Basic and acidic residues" evidence="1">
    <location>
        <begin position="231"/>
        <end position="240"/>
    </location>
</feature>
<organism evidence="4 5">
    <name type="scientific">Aminipila butyrica</name>
    <dbReference type="NCBI Taxonomy" id="433296"/>
    <lineage>
        <taxon>Bacteria</taxon>
        <taxon>Bacillati</taxon>
        <taxon>Bacillota</taxon>
        <taxon>Clostridia</taxon>
        <taxon>Peptostreptococcales</taxon>
        <taxon>Anaerovoracaceae</taxon>
        <taxon>Aminipila</taxon>
    </lineage>
</organism>
<feature type="compositionally biased region" description="Basic and acidic residues" evidence="1">
    <location>
        <begin position="185"/>
        <end position="213"/>
    </location>
</feature>
<evidence type="ECO:0000313" key="4">
    <source>
        <dbReference type="EMBL" id="QIB67855.1"/>
    </source>
</evidence>
<feature type="region of interest" description="Disordered" evidence="1">
    <location>
        <begin position="538"/>
        <end position="574"/>
    </location>
</feature>
<feature type="region of interest" description="Disordered" evidence="1">
    <location>
        <begin position="172"/>
        <end position="260"/>
    </location>
</feature>
<feature type="domain" description="Zinc-ribbon" evidence="3">
    <location>
        <begin position="2"/>
        <end position="23"/>
    </location>
</feature>
<evidence type="ECO:0000256" key="2">
    <source>
        <dbReference type="SAM" id="Phobius"/>
    </source>
</evidence>
<gene>
    <name evidence="4" type="ORF">Ami103574_00365</name>
</gene>
<reference evidence="4 5" key="1">
    <citation type="submission" date="2020-02" db="EMBL/GenBank/DDBJ databases">
        <authorList>
            <person name="Kim Y.B."/>
            <person name="Roh S.W."/>
        </authorList>
    </citation>
    <scope>NUCLEOTIDE SEQUENCE [LARGE SCALE GENOMIC DNA]</scope>
    <source>
        <strain evidence="4 5">DSM 103574</strain>
    </source>
</reference>
<feature type="region of interest" description="Disordered" evidence="1">
    <location>
        <begin position="367"/>
        <end position="466"/>
    </location>
</feature>
<evidence type="ECO:0000313" key="5">
    <source>
        <dbReference type="Proteomes" id="UP000466848"/>
    </source>
</evidence>
<proteinExistence type="predicted"/>
<dbReference type="InterPro" id="IPR026870">
    <property type="entry name" value="Zinc_ribbon_dom"/>
</dbReference>